<organism evidence="1 2">
    <name type="scientific">Pelobates cultripes</name>
    <name type="common">Western spadefoot toad</name>
    <dbReference type="NCBI Taxonomy" id="61616"/>
    <lineage>
        <taxon>Eukaryota</taxon>
        <taxon>Metazoa</taxon>
        <taxon>Chordata</taxon>
        <taxon>Craniata</taxon>
        <taxon>Vertebrata</taxon>
        <taxon>Euteleostomi</taxon>
        <taxon>Amphibia</taxon>
        <taxon>Batrachia</taxon>
        <taxon>Anura</taxon>
        <taxon>Pelobatoidea</taxon>
        <taxon>Pelobatidae</taxon>
        <taxon>Pelobates</taxon>
    </lineage>
</organism>
<sequence length="56" mass="5955">QSIQTPSVLGVGSGPPELKHNTLALTDCAGGGSRRCHTAVRHSQREETSTTLREIL</sequence>
<keyword evidence="2" id="KW-1185">Reference proteome</keyword>
<protein>
    <submittedName>
        <fullName evidence="1">Uncharacterized protein</fullName>
    </submittedName>
</protein>
<evidence type="ECO:0000313" key="2">
    <source>
        <dbReference type="Proteomes" id="UP001295444"/>
    </source>
</evidence>
<feature type="non-terminal residue" evidence="1">
    <location>
        <position position="1"/>
    </location>
</feature>
<dbReference type="EMBL" id="OW240913">
    <property type="protein sequence ID" value="CAH2246958.1"/>
    <property type="molecule type" value="Genomic_DNA"/>
</dbReference>
<accession>A0AAD1RBQ7</accession>
<name>A0AAD1RBQ7_PELCU</name>
<proteinExistence type="predicted"/>
<gene>
    <name evidence="1" type="ORF">PECUL_23A049192</name>
</gene>
<reference evidence="1" key="1">
    <citation type="submission" date="2022-03" db="EMBL/GenBank/DDBJ databases">
        <authorList>
            <person name="Alioto T."/>
            <person name="Alioto T."/>
            <person name="Gomez Garrido J."/>
        </authorList>
    </citation>
    <scope>NUCLEOTIDE SEQUENCE</scope>
</reference>
<dbReference type="AlphaFoldDB" id="A0AAD1RBQ7"/>
<feature type="non-terminal residue" evidence="1">
    <location>
        <position position="56"/>
    </location>
</feature>
<dbReference type="Proteomes" id="UP001295444">
    <property type="component" value="Chromosome 02"/>
</dbReference>
<evidence type="ECO:0000313" key="1">
    <source>
        <dbReference type="EMBL" id="CAH2246958.1"/>
    </source>
</evidence>